<evidence type="ECO:0000259" key="1">
    <source>
        <dbReference type="Pfam" id="PF14332"/>
    </source>
</evidence>
<dbReference type="Gene3D" id="1.10.10.10">
    <property type="entry name" value="Winged helix-like DNA-binding domain superfamily/Winged helix DNA-binding domain"/>
    <property type="match status" value="1"/>
</dbReference>
<protein>
    <submittedName>
        <fullName evidence="2">DUF4388 domain-containing protein</fullName>
    </submittedName>
</protein>
<dbReference type="PANTHER" id="PTHR36304">
    <property type="entry name" value="DOMAIN GTPASE-ACTIVATING PROTEIN, PUTATIVE-RELATED-RELATED"/>
    <property type="match status" value="1"/>
</dbReference>
<feature type="domain" description="PatA-like N-terminal" evidence="1">
    <location>
        <begin position="5"/>
        <end position="161"/>
    </location>
</feature>
<organism evidence="2">
    <name type="scientific">Thermomicrobium roseum</name>
    <dbReference type="NCBI Taxonomy" id="500"/>
    <lineage>
        <taxon>Bacteria</taxon>
        <taxon>Pseudomonadati</taxon>
        <taxon>Thermomicrobiota</taxon>
        <taxon>Thermomicrobia</taxon>
        <taxon>Thermomicrobiales</taxon>
        <taxon>Thermomicrobiaceae</taxon>
        <taxon>Thermomicrobium</taxon>
    </lineage>
</organism>
<accession>A0A7C2AR58</accession>
<sequence>MPIYGDLSDLPLHLLLQALTRAGQTGRLVLRTHTEEMTLLLDRGRVAAVSSSDVQLRIGQILLQLGEISEDQLEQALALQAVAPGRRLGELLVQLGFVTHQQVKRALANQFEEVLVRVLTAPDATFAFLPEPVLLPSDETVLEDAPMTKLIFNAIRRADEAAAPIALVSQVLDRSVLDRLTPEEREVLIALLEGSQTVRQVVQATGLSGSRVREIVERLRTLGLVR</sequence>
<dbReference type="AlphaFoldDB" id="A0A7C2AR58"/>
<dbReference type="Pfam" id="PF14332">
    <property type="entry name" value="DUF4388"/>
    <property type="match status" value="1"/>
</dbReference>
<dbReference type="Gene3D" id="1.10.40.70">
    <property type="match status" value="1"/>
</dbReference>
<evidence type="ECO:0000313" key="2">
    <source>
        <dbReference type="EMBL" id="HEF64002.1"/>
    </source>
</evidence>
<dbReference type="PANTHER" id="PTHR36304:SF4">
    <property type="entry name" value="DUF4388 DOMAIN-CONTAINING PROTEIN"/>
    <property type="match status" value="1"/>
</dbReference>
<dbReference type="InterPro" id="IPR036388">
    <property type="entry name" value="WH-like_DNA-bd_sf"/>
</dbReference>
<comment type="caution">
    <text evidence="2">The sequence shown here is derived from an EMBL/GenBank/DDBJ whole genome shotgun (WGS) entry which is preliminary data.</text>
</comment>
<dbReference type="SUPFAM" id="SSF160246">
    <property type="entry name" value="EspE N-terminal domain-like"/>
    <property type="match status" value="1"/>
</dbReference>
<gene>
    <name evidence="2" type="ORF">ENP47_00090</name>
</gene>
<reference evidence="2" key="1">
    <citation type="journal article" date="2020" name="mSystems">
        <title>Genome- and Community-Level Interaction Insights into Carbon Utilization and Element Cycling Functions of Hydrothermarchaeota in Hydrothermal Sediment.</title>
        <authorList>
            <person name="Zhou Z."/>
            <person name="Liu Y."/>
            <person name="Xu W."/>
            <person name="Pan J."/>
            <person name="Luo Z.H."/>
            <person name="Li M."/>
        </authorList>
    </citation>
    <scope>NUCLEOTIDE SEQUENCE [LARGE SCALE GENOMIC DNA]</scope>
    <source>
        <strain evidence="2">SpSt-222</strain>
    </source>
</reference>
<name>A0A7C2AR58_THERO</name>
<dbReference type="InterPro" id="IPR037257">
    <property type="entry name" value="T2SS_E_N_sf"/>
</dbReference>
<proteinExistence type="predicted"/>
<dbReference type="EMBL" id="DSJL01000001">
    <property type="protein sequence ID" value="HEF64002.1"/>
    <property type="molecule type" value="Genomic_DNA"/>
</dbReference>
<dbReference type="InterPro" id="IPR025497">
    <property type="entry name" value="PatA-like_N"/>
</dbReference>